<accession>A0A6V8NNA7</accession>
<evidence type="ECO:0000313" key="12">
    <source>
        <dbReference type="Proteomes" id="UP000585609"/>
    </source>
</evidence>
<dbReference type="Proteomes" id="UP000588083">
    <property type="component" value="Unassembled WGS sequence"/>
</dbReference>
<evidence type="ECO:0000259" key="1">
    <source>
        <dbReference type="Pfam" id="PF18765"/>
    </source>
</evidence>
<dbReference type="Proteomes" id="UP000585609">
    <property type="component" value="Unassembled WGS sequence"/>
</dbReference>
<evidence type="ECO:0000313" key="10">
    <source>
        <dbReference type="Proteomes" id="UP000574717"/>
    </source>
</evidence>
<dbReference type="EMBL" id="BLSC01000052">
    <property type="protein sequence ID" value="GFP37140.1"/>
    <property type="molecule type" value="Genomic_DNA"/>
</dbReference>
<reference evidence="8 9" key="1">
    <citation type="journal article" date="2020" name="Front. Microbiol.">
        <title>Single-cell genomics of novel Actinobacteria with the Wood-Ljungdahl pathway discovered in a serpentinizing system.</title>
        <authorList>
            <person name="Merino N."/>
            <person name="Kawai M."/>
            <person name="Boyd E.S."/>
            <person name="Colman D.R."/>
            <person name="McGlynn S.E."/>
            <person name="Nealson K.H."/>
            <person name="Kurokawa K."/>
            <person name="Hongoh Y."/>
        </authorList>
    </citation>
    <scope>NUCLEOTIDE SEQUENCE [LARGE SCALE GENOMIC DNA]</scope>
    <source>
        <strain evidence="2 10">S03</strain>
        <strain evidence="3 11">S06</strain>
        <strain evidence="4 12">S09_30</strain>
        <strain evidence="5 13">S34</strain>
        <strain evidence="6 8">S44</strain>
        <strain evidence="7 9">S47</strain>
    </source>
</reference>
<evidence type="ECO:0000313" key="4">
    <source>
        <dbReference type="EMBL" id="GFP23859.1"/>
    </source>
</evidence>
<evidence type="ECO:0000313" key="2">
    <source>
        <dbReference type="EMBL" id="GFP18791.1"/>
    </source>
</evidence>
<comment type="caution">
    <text evidence="3">The sequence shown here is derived from an EMBL/GenBank/DDBJ whole genome shotgun (WGS) entry which is preliminary data.</text>
</comment>
<dbReference type="AlphaFoldDB" id="A0A6V8NNA7"/>
<dbReference type="Proteomes" id="UP000580051">
    <property type="component" value="Unassembled WGS sequence"/>
</dbReference>
<feature type="domain" description="Polymerase beta nucleotidyltransferase" evidence="1">
    <location>
        <begin position="15"/>
        <end position="102"/>
    </location>
</feature>
<dbReference type="InterPro" id="IPR052930">
    <property type="entry name" value="TA_antitoxin_MntA"/>
</dbReference>
<dbReference type="EMBL" id="BLSD01000067">
    <property type="protein sequence ID" value="GFP39606.1"/>
    <property type="molecule type" value="Genomic_DNA"/>
</dbReference>
<evidence type="ECO:0000313" key="3">
    <source>
        <dbReference type="EMBL" id="GFP21879.1"/>
    </source>
</evidence>
<dbReference type="InterPro" id="IPR043519">
    <property type="entry name" value="NT_sf"/>
</dbReference>
<dbReference type="PANTHER" id="PTHR43852:SF3">
    <property type="entry name" value="NUCLEOTIDYLTRANSFERASE"/>
    <property type="match status" value="1"/>
</dbReference>
<protein>
    <recommendedName>
        <fullName evidence="1">Polymerase beta nucleotidyltransferase domain-containing protein</fullName>
    </recommendedName>
</protein>
<dbReference type="Gene3D" id="3.30.460.10">
    <property type="entry name" value="Beta Polymerase, domain 2"/>
    <property type="match status" value="1"/>
</dbReference>
<dbReference type="EMBL" id="BLRV01000128">
    <property type="protein sequence ID" value="GFP21879.1"/>
    <property type="molecule type" value="Genomic_DNA"/>
</dbReference>
<proteinExistence type="predicted"/>
<evidence type="ECO:0000313" key="9">
    <source>
        <dbReference type="Proteomes" id="UP000569018"/>
    </source>
</evidence>
<sequence length="142" mass="16408">MKISPVSLKPDNTDLQKIAQKYDLRIILLFGSAVSAKLYRQSDIDIAVLAPKSELGLKDYCDLLFDLQELFPGREVDLALLNRADPLFLKKIMENCELLYGHPRELAQLKIYAFKRYVDHQRYFDLEKKFARGFIKRNLGAG</sequence>
<dbReference type="SUPFAM" id="SSF81301">
    <property type="entry name" value="Nucleotidyltransferase"/>
    <property type="match status" value="1"/>
</dbReference>
<dbReference type="PANTHER" id="PTHR43852">
    <property type="entry name" value="NUCLEOTIDYLTRANSFERASE"/>
    <property type="match status" value="1"/>
</dbReference>
<dbReference type="InterPro" id="IPR041633">
    <property type="entry name" value="Polbeta"/>
</dbReference>
<dbReference type="Proteomes" id="UP000569018">
    <property type="component" value="Unassembled WGS sequence"/>
</dbReference>
<organism evidence="3 11">
    <name type="scientific">Candidatus Hakubella thermalkaliphila</name>
    <dbReference type="NCBI Taxonomy" id="2754717"/>
    <lineage>
        <taxon>Bacteria</taxon>
        <taxon>Bacillati</taxon>
        <taxon>Actinomycetota</taxon>
        <taxon>Actinomycetota incertae sedis</taxon>
        <taxon>Candidatus Hakubellales</taxon>
        <taxon>Candidatus Hakubellaceae</taxon>
        <taxon>Candidatus Hakubella</taxon>
    </lineage>
</organism>
<evidence type="ECO:0000313" key="13">
    <source>
        <dbReference type="Proteomes" id="UP000588083"/>
    </source>
</evidence>
<evidence type="ECO:0000313" key="5">
    <source>
        <dbReference type="EMBL" id="GFP30553.1"/>
    </source>
</evidence>
<dbReference type="NCBIfam" id="NF047752">
    <property type="entry name" value="MntA_antitoxin"/>
    <property type="match status" value="1"/>
</dbReference>
<dbReference type="Pfam" id="PF18765">
    <property type="entry name" value="Polbeta"/>
    <property type="match status" value="1"/>
</dbReference>
<name>A0A6V8NNA7_9ACTN</name>
<dbReference type="Proteomes" id="UP000574717">
    <property type="component" value="Unassembled WGS sequence"/>
</dbReference>
<evidence type="ECO:0000313" key="7">
    <source>
        <dbReference type="EMBL" id="GFP39606.1"/>
    </source>
</evidence>
<dbReference type="Proteomes" id="UP000561271">
    <property type="component" value="Unassembled WGS sequence"/>
</dbReference>
<evidence type="ECO:0000313" key="8">
    <source>
        <dbReference type="Proteomes" id="UP000561271"/>
    </source>
</evidence>
<dbReference type="CDD" id="cd05403">
    <property type="entry name" value="NT_KNTase_like"/>
    <property type="match status" value="1"/>
</dbReference>
<gene>
    <name evidence="2" type="ORF">HKBW3S03_00296</name>
    <name evidence="3" type="ORF">HKBW3S06_01105</name>
    <name evidence="4" type="ORF">HKBW3S09_01324</name>
    <name evidence="5" type="ORF">HKBW3S34_01473</name>
    <name evidence="6" type="ORF">HKBW3S44_00820</name>
    <name evidence="7" type="ORF">HKBW3S47_01304</name>
</gene>
<dbReference type="EMBL" id="BLRW01000224">
    <property type="protein sequence ID" value="GFP23859.1"/>
    <property type="molecule type" value="Genomic_DNA"/>
</dbReference>
<dbReference type="EMBL" id="BLRZ01000076">
    <property type="protein sequence ID" value="GFP30553.1"/>
    <property type="molecule type" value="Genomic_DNA"/>
</dbReference>
<keyword evidence="13" id="KW-1185">Reference proteome</keyword>
<evidence type="ECO:0000313" key="11">
    <source>
        <dbReference type="Proteomes" id="UP000580051"/>
    </source>
</evidence>
<dbReference type="EMBL" id="BLRU01000014">
    <property type="protein sequence ID" value="GFP18791.1"/>
    <property type="molecule type" value="Genomic_DNA"/>
</dbReference>
<evidence type="ECO:0000313" key="6">
    <source>
        <dbReference type="EMBL" id="GFP37140.1"/>
    </source>
</evidence>
<dbReference type="RefSeq" id="WP_176226959.1">
    <property type="nucleotide sequence ID" value="NZ_BLRU01000014.1"/>
</dbReference>